<dbReference type="Proteomes" id="UP000176996">
    <property type="component" value="Unassembled WGS sequence"/>
</dbReference>
<comment type="caution">
    <text evidence="2">The sequence shown here is derived from an EMBL/GenBank/DDBJ whole genome shotgun (WGS) entry which is preliminary data.</text>
</comment>
<dbReference type="AlphaFoldDB" id="A0A1F6BRY2"/>
<name>A0A1F6BRY2_9BACT</name>
<gene>
    <name evidence="2" type="ORF">A3A21_00045</name>
</gene>
<evidence type="ECO:0000313" key="3">
    <source>
        <dbReference type="Proteomes" id="UP000176996"/>
    </source>
</evidence>
<evidence type="ECO:0000259" key="1">
    <source>
        <dbReference type="Pfam" id="PF18903"/>
    </source>
</evidence>
<feature type="domain" description="DUF5659" evidence="1">
    <location>
        <begin position="7"/>
        <end position="80"/>
    </location>
</feature>
<accession>A0A1F6BRY2</accession>
<dbReference type="InterPro" id="IPR043718">
    <property type="entry name" value="DUF5659"/>
</dbReference>
<evidence type="ECO:0000313" key="2">
    <source>
        <dbReference type="EMBL" id="OGG39680.1"/>
    </source>
</evidence>
<organism evidence="2 3">
    <name type="scientific">Candidatus Jorgensenbacteria bacterium RIFCSPLOWO2_01_FULL_45_25b</name>
    <dbReference type="NCBI Taxonomy" id="1798471"/>
    <lineage>
        <taxon>Bacteria</taxon>
        <taxon>Candidatus Joergenseniibacteriota</taxon>
    </lineage>
</organism>
<dbReference type="STRING" id="1798471.A3A21_00045"/>
<dbReference type="EMBL" id="MFKK01000037">
    <property type="protein sequence ID" value="OGG39680.1"/>
    <property type="molecule type" value="Genomic_DNA"/>
</dbReference>
<dbReference type="Pfam" id="PF18903">
    <property type="entry name" value="DUF5659"/>
    <property type="match status" value="1"/>
</dbReference>
<proteinExistence type="predicted"/>
<protein>
    <recommendedName>
        <fullName evidence="1">DUF5659 domain-containing protein</fullName>
    </recommendedName>
</protein>
<reference evidence="2 3" key="1">
    <citation type="journal article" date="2016" name="Nat. Commun.">
        <title>Thousands of microbial genomes shed light on interconnected biogeochemical processes in an aquifer system.</title>
        <authorList>
            <person name="Anantharaman K."/>
            <person name="Brown C.T."/>
            <person name="Hug L.A."/>
            <person name="Sharon I."/>
            <person name="Castelle C.J."/>
            <person name="Probst A.J."/>
            <person name="Thomas B.C."/>
            <person name="Singh A."/>
            <person name="Wilkins M.J."/>
            <person name="Karaoz U."/>
            <person name="Brodie E.L."/>
            <person name="Williams K.H."/>
            <person name="Hubbard S.S."/>
            <person name="Banfield J.F."/>
        </authorList>
    </citation>
    <scope>NUCLEOTIDE SEQUENCE [LARGE SCALE GENOMIC DNA]</scope>
</reference>
<sequence length="82" mass="9407">MTMNQNNKDFRTADLSLTAALCVSGFVVEEMERVSPTRSVFIFQNSAGLQEGVNAYWRGDLRVEPQAFFNQLKTLKARIYER</sequence>